<name>A0A2T4ZIT2_9HYPH</name>
<keyword evidence="2" id="KW-1185">Reference proteome</keyword>
<protein>
    <submittedName>
        <fullName evidence="1">Uncharacterized protein</fullName>
    </submittedName>
</protein>
<reference evidence="1 2" key="1">
    <citation type="submission" date="2018-04" db="EMBL/GenBank/DDBJ databases">
        <title>Genomic Encyclopedia of Archaeal and Bacterial Type Strains, Phase II (KMG-II): from individual species to whole genera.</title>
        <authorList>
            <person name="Goeker M."/>
        </authorList>
    </citation>
    <scope>NUCLEOTIDE SEQUENCE [LARGE SCALE GENOMIC DNA]</scope>
    <source>
        <strain evidence="1 2">DSM 25521</strain>
    </source>
</reference>
<dbReference type="EMBL" id="PZZL01000001">
    <property type="protein sequence ID" value="PTM61889.1"/>
    <property type="molecule type" value="Genomic_DNA"/>
</dbReference>
<comment type="caution">
    <text evidence="1">The sequence shown here is derived from an EMBL/GenBank/DDBJ whole genome shotgun (WGS) entry which is preliminary data.</text>
</comment>
<evidence type="ECO:0000313" key="1">
    <source>
        <dbReference type="EMBL" id="PTM61889.1"/>
    </source>
</evidence>
<organism evidence="1 2">
    <name type="scientific">Phreatobacter oligotrophus</name>
    <dbReference type="NCBI Taxonomy" id="1122261"/>
    <lineage>
        <taxon>Bacteria</taxon>
        <taxon>Pseudomonadati</taxon>
        <taxon>Pseudomonadota</taxon>
        <taxon>Alphaproteobacteria</taxon>
        <taxon>Hyphomicrobiales</taxon>
        <taxon>Phreatobacteraceae</taxon>
        <taxon>Phreatobacter</taxon>
    </lineage>
</organism>
<dbReference type="Proteomes" id="UP000241808">
    <property type="component" value="Unassembled WGS sequence"/>
</dbReference>
<accession>A0A2T4ZIT2</accession>
<evidence type="ECO:0000313" key="2">
    <source>
        <dbReference type="Proteomes" id="UP000241808"/>
    </source>
</evidence>
<dbReference type="RefSeq" id="WP_146167272.1">
    <property type="nucleotide sequence ID" value="NZ_PZZL01000001.1"/>
</dbReference>
<sequence>MARLISRDVPPPRRTAHDIQGQPLIMDQRVYAFSGVRVDAAPEPRQGNLFASVSPAGESAPPPAVVDLDAGEYKDITDGRSAGDPPGGT</sequence>
<gene>
    <name evidence="1" type="ORF">C8P69_101561</name>
</gene>
<proteinExistence type="predicted"/>
<dbReference type="AlphaFoldDB" id="A0A2T4ZIT2"/>